<dbReference type="SMART" id="SM00530">
    <property type="entry name" value="HTH_XRE"/>
    <property type="match status" value="1"/>
</dbReference>
<reference evidence="6 7" key="1">
    <citation type="submission" date="2016-02" db="EMBL/GenBank/DDBJ databases">
        <authorList>
            <consortium name="Pathogen Informatics"/>
        </authorList>
    </citation>
    <scope>NUCLEOTIDE SEQUENCE [LARGE SCALE GENOMIC DNA]</scope>
    <source>
        <strain evidence="3 7">LSS79</strain>
        <strain evidence="4 6">SS975</strain>
    </source>
</reference>
<evidence type="ECO:0000313" key="8">
    <source>
        <dbReference type="Proteomes" id="UP000278566"/>
    </source>
</evidence>
<dbReference type="Pfam" id="PF01381">
    <property type="entry name" value="HTH_3"/>
    <property type="match status" value="1"/>
</dbReference>
<dbReference type="EMBL" id="RRZO01000022">
    <property type="protein sequence ID" value="RRN51175.1"/>
    <property type="molecule type" value="Genomic_DNA"/>
</dbReference>
<evidence type="ECO:0000256" key="1">
    <source>
        <dbReference type="ARBA" id="ARBA00023125"/>
    </source>
</evidence>
<dbReference type="Proteomes" id="UP000075193">
    <property type="component" value="Unassembled WGS sequence"/>
</dbReference>
<evidence type="ECO:0000313" key="6">
    <source>
        <dbReference type="Proteomes" id="UP000072353"/>
    </source>
</evidence>
<reference evidence="5 8" key="2">
    <citation type="submission" date="2018-11" db="EMBL/GenBank/DDBJ databases">
        <title>Changes in penicillin susceptibility of Streptococcus suis isolates by amino acid alterations in the penicillin-binding protein.</title>
        <authorList>
            <person name="Niemann L."/>
            <person name="Eichhorn I."/>
        </authorList>
    </citation>
    <scope>NUCLEOTIDE SEQUENCE [LARGE SCALE GENOMIC DNA]</scope>
    <source>
        <strain evidence="5 8">IMT40738</strain>
    </source>
</reference>
<proteinExistence type="predicted"/>
<protein>
    <submittedName>
        <fullName evidence="5">Helix-turn-helix domain-containing protein</fullName>
    </submittedName>
    <submittedName>
        <fullName evidence="3">XRE family transcriptional regulator</fullName>
    </submittedName>
</protein>
<dbReference type="PANTHER" id="PTHR46558:SF11">
    <property type="entry name" value="HTH-TYPE TRANSCRIPTIONAL REGULATOR XRE"/>
    <property type="match status" value="1"/>
</dbReference>
<organism evidence="3 7">
    <name type="scientific">Streptococcus suis</name>
    <dbReference type="NCBI Taxonomy" id="1307"/>
    <lineage>
        <taxon>Bacteria</taxon>
        <taxon>Bacillati</taxon>
        <taxon>Bacillota</taxon>
        <taxon>Bacilli</taxon>
        <taxon>Lactobacillales</taxon>
        <taxon>Streptococcaceae</taxon>
        <taxon>Streptococcus</taxon>
    </lineage>
</organism>
<evidence type="ECO:0000259" key="2">
    <source>
        <dbReference type="PROSITE" id="PS50943"/>
    </source>
</evidence>
<dbReference type="PROSITE" id="PS50943">
    <property type="entry name" value="HTH_CROC1"/>
    <property type="match status" value="1"/>
</dbReference>
<dbReference type="RefSeq" id="WP_024407928.1">
    <property type="nucleotide sequence ID" value="NZ_CEDF01000015.1"/>
</dbReference>
<accession>A0A0Z8V922</accession>
<dbReference type="EMBL" id="FIIC01000009">
    <property type="protein sequence ID" value="CYV74263.1"/>
    <property type="molecule type" value="Genomic_DNA"/>
</dbReference>
<feature type="domain" description="HTH cro/C1-type" evidence="2">
    <location>
        <begin position="4"/>
        <end position="58"/>
    </location>
</feature>
<dbReference type="Proteomes" id="UP000278566">
    <property type="component" value="Unassembled WGS sequence"/>
</dbReference>
<dbReference type="GO" id="GO:0003677">
    <property type="term" value="F:DNA binding"/>
    <property type="evidence" value="ECO:0007669"/>
    <property type="project" value="UniProtKB-KW"/>
</dbReference>
<dbReference type="AlphaFoldDB" id="A0A0Z8V922"/>
<dbReference type="EMBL" id="FILL01000010">
    <property type="protein sequence ID" value="CYX51799.1"/>
    <property type="molecule type" value="Genomic_DNA"/>
</dbReference>
<evidence type="ECO:0000313" key="3">
    <source>
        <dbReference type="EMBL" id="CYV74263.1"/>
    </source>
</evidence>
<dbReference type="InterPro" id="IPR010982">
    <property type="entry name" value="Lambda_DNA-bd_dom_sf"/>
</dbReference>
<dbReference type="CDD" id="cd00093">
    <property type="entry name" value="HTH_XRE"/>
    <property type="match status" value="1"/>
</dbReference>
<dbReference type="Gene3D" id="1.10.260.40">
    <property type="entry name" value="lambda repressor-like DNA-binding domains"/>
    <property type="match status" value="1"/>
</dbReference>
<dbReference type="PANTHER" id="PTHR46558">
    <property type="entry name" value="TRACRIPTIONAL REGULATORY PROTEIN-RELATED-RELATED"/>
    <property type="match status" value="1"/>
</dbReference>
<sequence length="177" mass="20475">MNRLKELRKERGLTQQELAQEIGTTKLTISNWENEKHAIGSEKAKLLADSFNVSVGYLLGHSEYRDSQEASYQLNQIDPSDPYNHVKARIYSLLGDSLLEELERQYVTGYYSDDPDFSRLVSFLSAVNQLSYMPEEEMLLNYGILSQDDKMIINNLVADMAEKVKKENQKKPWENKF</sequence>
<dbReference type="Proteomes" id="UP000072353">
    <property type="component" value="Unassembled WGS sequence"/>
</dbReference>
<evidence type="ECO:0000313" key="7">
    <source>
        <dbReference type="Proteomes" id="UP000075193"/>
    </source>
</evidence>
<keyword evidence="1" id="KW-0238">DNA-binding</keyword>
<gene>
    <name evidence="5" type="ORF">EI220_04965</name>
    <name evidence="3" type="ORF">ERS132441_01010</name>
    <name evidence="4" type="ORF">ERS132521_01273</name>
</gene>
<evidence type="ECO:0000313" key="5">
    <source>
        <dbReference type="EMBL" id="RRN51175.1"/>
    </source>
</evidence>
<dbReference type="InterPro" id="IPR001387">
    <property type="entry name" value="Cro/C1-type_HTH"/>
</dbReference>
<evidence type="ECO:0000313" key="4">
    <source>
        <dbReference type="EMBL" id="CYX51799.1"/>
    </source>
</evidence>
<dbReference type="SUPFAM" id="SSF47413">
    <property type="entry name" value="lambda repressor-like DNA-binding domains"/>
    <property type="match status" value="1"/>
</dbReference>
<name>A0A0Z8V922_STRSU</name>